<keyword evidence="2" id="KW-0812">Transmembrane</keyword>
<evidence type="ECO:0000313" key="5">
    <source>
        <dbReference type="EMBL" id="CAL4796755.1"/>
    </source>
</evidence>
<comment type="caution">
    <text evidence="3">The sequence shown here is derived from an EMBL/GenBank/DDBJ whole genome shotgun (WGS) entry which is preliminary data.</text>
</comment>
<dbReference type="AlphaFoldDB" id="A0A9P1DG29"/>
<gene>
    <name evidence="3" type="ORF">C1SCF055_LOCUS34802</name>
</gene>
<protein>
    <submittedName>
        <fullName evidence="5">Protein xylosyltransferase (Peptid e O-xylosyltransferase)</fullName>
    </submittedName>
</protein>
<name>A0A9P1DG29_9DINO</name>
<reference evidence="4" key="2">
    <citation type="submission" date="2024-04" db="EMBL/GenBank/DDBJ databases">
        <authorList>
            <person name="Chen Y."/>
            <person name="Shah S."/>
            <person name="Dougan E. K."/>
            <person name="Thang M."/>
            <person name="Chan C."/>
        </authorList>
    </citation>
    <scope>NUCLEOTIDE SEQUENCE [LARGE SCALE GENOMIC DNA]</scope>
</reference>
<organism evidence="3">
    <name type="scientific">Cladocopium goreaui</name>
    <dbReference type="NCBI Taxonomy" id="2562237"/>
    <lineage>
        <taxon>Eukaryota</taxon>
        <taxon>Sar</taxon>
        <taxon>Alveolata</taxon>
        <taxon>Dinophyceae</taxon>
        <taxon>Suessiales</taxon>
        <taxon>Symbiodiniaceae</taxon>
        <taxon>Cladocopium</taxon>
    </lineage>
</organism>
<feature type="region of interest" description="Disordered" evidence="1">
    <location>
        <begin position="1"/>
        <end position="26"/>
    </location>
</feature>
<keyword evidence="6" id="KW-1185">Reference proteome</keyword>
<evidence type="ECO:0000256" key="2">
    <source>
        <dbReference type="SAM" id="Phobius"/>
    </source>
</evidence>
<feature type="compositionally biased region" description="Polar residues" evidence="1">
    <location>
        <begin position="12"/>
        <end position="22"/>
    </location>
</feature>
<dbReference type="Proteomes" id="UP001152797">
    <property type="component" value="Unassembled WGS sequence"/>
</dbReference>
<proteinExistence type="predicted"/>
<keyword evidence="2" id="KW-1133">Transmembrane helix</keyword>
<evidence type="ECO:0000313" key="4">
    <source>
        <dbReference type="EMBL" id="CAL1162818.1"/>
    </source>
</evidence>
<dbReference type="EMBL" id="CAMXCT020004533">
    <property type="protein sequence ID" value="CAL1162818.1"/>
    <property type="molecule type" value="Genomic_DNA"/>
</dbReference>
<accession>A0A9P1DG29</accession>
<evidence type="ECO:0000313" key="6">
    <source>
        <dbReference type="Proteomes" id="UP001152797"/>
    </source>
</evidence>
<sequence length="140" mass="15247">MSDKSARAVQFPTGSSRDTPPSTEEAACRGARALPEVRFMDSLALRRWEMDSMSSWMLQFLLAITLAAVSISFLTSTGIISRCPICASAEYGACAAAQDFKVLASFFLGVVCCKTSDLGSTRRRLTCDSSDGCLHCWLLW</sequence>
<evidence type="ECO:0000256" key="1">
    <source>
        <dbReference type="SAM" id="MobiDB-lite"/>
    </source>
</evidence>
<keyword evidence="2" id="KW-0472">Membrane</keyword>
<dbReference type="EMBL" id="CAMXCT030004533">
    <property type="protein sequence ID" value="CAL4796755.1"/>
    <property type="molecule type" value="Genomic_DNA"/>
</dbReference>
<dbReference type="EMBL" id="CAMXCT010004533">
    <property type="protein sequence ID" value="CAI4009443.1"/>
    <property type="molecule type" value="Genomic_DNA"/>
</dbReference>
<evidence type="ECO:0000313" key="3">
    <source>
        <dbReference type="EMBL" id="CAI4009443.1"/>
    </source>
</evidence>
<feature type="transmembrane region" description="Helical" evidence="2">
    <location>
        <begin position="56"/>
        <end position="80"/>
    </location>
</feature>
<reference evidence="3" key="1">
    <citation type="submission" date="2022-10" db="EMBL/GenBank/DDBJ databases">
        <authorList>
            <person name="Chen Y."/>
            <person name="Dougan E. K."/>
            <person name="Chan C."/>
            <person name="Rhodes N."/>
            <person name="Thang M."/>
        </authorList>
    </citation>
    <scope>NUCLEOTIDE SEQUENCE</scope>
</reference>